<dbReference type="STRING" id="35608.A0A2U1M7Q8"/>
<protein>
    <submittedName>
        <fullName evidence="2">EEIG1/EHBP1 N-terminal domain-containing protein</fullName>
    </submittedName>
</protein>
<reference evidence="2 3" key="1">
    <citation type="journal article" date="2018" name="Mol. Plant">
        <title>The genome of Artemisia annua provides insight into the evolution of Asteraceae family and artemisinin biosynthesis.</title>
        <authorList>
            <person name="Shen Q."/>
            <person name="Zhang L."/>
            <person name="Liao Z."/>
            <person name="Wang S."/>
            <person name="Yan T."/>
            <person name="Shi P."/>
            <person name="Liu M."/>
            <person name="Fu X."/>
            <person name="Pan Q."/>
            <person name="Wang Y."/>
            <person name="Lv Z."/>
            <person name="Lu X."/>
            <person name="Zhang F."/>
            <person name="Jiang W."/>
            <person name="Ma Y."/>
            <person name="Chen M."/>
            <person name="Hao X."/>
            <person name="Li L."/>
            <person name="Tang Y."/>
            <person name="Lv G."/>
            <person name="Zhou Y."/>
            <person name="Sun X."/>
            <person name="Brodelius P.E."/>
            <person name="Rose J.K.C."/>
            <person name="Tang K."/>
        </authorList>
    </citation>
    <scope>NUCLEOTIDE SEQUENCE [LARGE SCALE GENOMIC DNA]</scope>
    <source>
        <strain evidence="3">cv. Huhao1</strain>
        <tissue evidence="2">Leaf</tissue>
    </source>
</reference>
<evidence type="ECO:0000259" key="1">
    <source>
        <dbReference type="PROSITE" id="PS51840"/>
    </source>
</evidence>
<sequence>MFVKIMTLNEGSAKINVDDYGSSRLLHDIEEISKALYLPPKTSVPPKYVKDDLLLNDKKSSIWKWKPLKALTHIRNHKLGCCFFLHIHSIEGLPVNFNDLSLCVYWKRKHEVLKSHSIRVSEGVAKFEETLIHRCSVYVSKRGPHDDVTKYAPKLSLLYASIAGAPNLDIGKHLIDLTRLLPLTLTELEDEKNRYGKWLTSFKLSGKAKGATINVSFGFSLSGDSFMGPGKGILQRVGSVPSHSRRRTHNNEILPYEGPSISMLYELLDDTKSSYSKELNSISNDVYDGEFTVIDKGIEYSKYVEDSCIETINVADLFDDEIYVEVETNTASDDVSAKENNVCIQESNEELEMFLHNLSVSDSRDLGFAFHENQLIEHDYLIKSESFREEGRIVKSRSLDDLTNIVMDDFMNLVGGSDSEPESPRERLLKEFEKETLASGNFVFDLDIKEEIEDCCNIFDSSFLFQEAEVEHNSEVGPTLISRRKAKMVENLETEALMAKWGLNERAFIHSPRTDSGAFGSPVYLSPERRPELPSLGDGLGSFLTTENGGFLRSMNPLLFKKAKNGERLIVQVSSAVVLPPEMGYNGVDILVKWAKVGPDMMLFQATRLMPMEEVTGKTLQQAAWKGESEMEVLERGNTLLHKSEFNIDSEYISVENIIPLAIEKMQYLLIEGLRIQSRMSTDEPPATINSASTSNRDVQELVNMSISFDDWIKLDQHVGYFGNFTLALQILLRDPLRDYEPVGIPMLALVQIERGTSVDPLFKVNEVHVTGFKVDSQKKLQSGTRWLYSSGLTGKTKKHPLNKSNALIRSSIRSMNTVKHEETLWSICSYVDGEASLYTRNPDIVFR</sequence>
<dbReference type="PROSITE" id="PS51840">
    <property type="entry name" value="C2_NT"/>
    <property type="match status" value="1"/>
</dbReference>
<name>A0A2U1M7Q8_ARTAN</name>
<dbReference type="InterPro" id="IPR019448">
    <property type="entry name" value="NT-C2"/>
</dbReference>
<dbReference type="Proteomes" id="UP000245207">
    <property type="component" value="Unassembled WGS sequence"/>
</dbReference>
<evidence type="ECO:0000313" key="3">
    <source>
        <dbReference type="Proteomes" id="UP000245207"/>
    </source>
</evidence>
<dbReference type="InterPro" id="IPR048972">
    <property type="entry name" value="PMI1_PMIR1-2_C"/>
</dbReference>
<feature type="domain" description="C2 NT-type" evidence="1">
    <location>
        <begin position="71"/>
        <end position="221"/>
    </location>
</feature>
<dbReference type="EMBL" id="PKPP01006207">
    <property type="protein sequence ID" value="PWA57302.1"/>
    <property type="molecule type" value="Genomic_DNA"/>
</dbReference>
<dbReference type="AlphaFoldDB" id="A0A2U1M7Q8"/>
<accession>A0A2U1M7Q8</accession>
<keyword evidence="3" id="KW-1185">Reference proteome</keyword>
<dbReference type="Pfam" id="PF10358">
    <property type="entry name" value="NT-C2"/>
    <property type="match status" value="1"/>
</dbReference>
<dbReference type="InterPro" id="IPR039614">
    <property type="entry name" value="PMI1-like"/>
</dbReference>
<dbReference type="OrthoDB" id="2019483at2759"/>
<dbReference type="PANTHER" id="PTHR33414">
    <property type="entry name" value="PROTEIN PLASTID MOVEMENT IMPAIRED 1-RELATED 1"/>
    <property type="match status" value="1"/>
</dbReference>
<dbReference type="Pfam" id="PF21745">
    <property type="entry name" value="PMI1_PMIR1-2_C"/>
    <property type="match status" value="2"/>
</dbReference>
<organism evidence="2 3">
    <name type="scientific">Artemisia annua</name>
    <name type="common">Sweet wormwood</name>
    <dbReference type="NCBI Taxonomy" id="35608"/>
    <lineage>
        <taxon>Eukaryota</taxon>
        <taxon>Viridiplantae</taxon>
        <taxon>Streptophyta</taxon>
        <taxon>Embryophyta</taxon>
        <taxon>Tracheophyta</taxon>
        <taxon>Spermatophyta</taxon>
        <taxon>Magnoliopsida</taxon>
        <taxon>eudicotyledons</taxon>
        <taxon>Gunneridae</taxon>
        <taxon>Pentapetalae</taxon>
        <taxon>asterids</taxon>
        <taxon>campanulids</taxon>
        <taxon>Asterales</taxon>
        <taxon>Asteraceae</taxon>
        <taxon>Asteroideae</taxon>
        <taxon>Anthemideae</taxon>
        <taxon>Artemisiinae</taxon>
        <taxon>Artemisia</taxon>
    </lineage>
</organism>
<proteinExistence type="predicted"/>
<comment type="caution">
    <text evidence="2">The sequence shown here is derived from an EMBL/GenBank/DDBJ whole genome shotgun (WGS) entry which is preliminary data.</text>
</comment>
<dbReference type="PANTHER" id="PTHR33414:SF13">
    <property type="entry name" value="PROTEIN PLASTID MOVEMENT IMPAIRED 1-RELATED 1-LIKE"/>
    <property type="match status" value="1"/>
</dbReference>
<evidence type="ECO:0000313" key="2">
    <source>
        <dbReference type="EMBL" id="PWA57302.1"/>
    </source>
</evidence>
<gene>
    <name evidence="2" type="ORF">CTI12_AA408670</name>
</gene>